<name>A0A2T7EFZ4_9POAL</name>
<gene>
    <name evidence="2" type="ORF">GQ55_3G358000</name>
</gene>
<protein>
    <submittedName>
        <fullName evidence="2">Uncharacterized protein</fullName>
    </submittedName>
</protein>
<keyword evidence="3" id="KW-1185">Reference proteome</keyword>
<reference evidence="2 3" key="1">
    <citation type="submission" date="2018-04" db="EMBL/GenBank/DDBJ databases">
        <title>WGS assembly of Panicum hallii var. hallii HAL2.</title>
        <authorList>
            <person name="Lovell J."/>
            <person name="Jenkins J."/>
            <person name="Lowry D."/>
            <person name="Mamidi S."/>
            <person name="Sreedasyam A."/>
            <person name="Weng X."/>
            <person name="Barry K."/>
            <person name="Bonette J."/>
            <person name="Campitelli B."/>
            <person name="Daum C."/>
            <person name="Gordon S."/>
            <person name="Gould B."/>
            <person name="Lipzen A."/>
            <person name="MacQueen A."/>
            <person name="Palacio-Mejia J."/>
            <person name="Plott C."/>
            <person name="Shakirov E."/>
            <person name="Shu S."/>
            <person name="Yoshinaga Y."/>
            <person name="Zane M."/>
            <person name="Rokhsar D."/>
            <person name="Grimwood J."/>
            <person name="Schmutz J."/>
            <person name="Juenger T."/>
        </authorList>
    </citation>
    <scope>NUCLEOTIDE SEQUENCE [LARGE SCALE GENOMIC DNA]</scope>
    <source>
        <strain evidence="3">cv. HAL2</strain>
    </source>
</reference>
<dbReference type="EMBL" id="CM009751">
    <property type="protein sequence ID" value="PUZ66750.1"/>
    <property type="molecule type" value="Genomic_DNA"/>
</dbReference>
<dbReference type="Proteomes" id="UP000244336">
    <property type="component" value="Chromosome 3"/>
</dbReference>
<evidence type="ECO:0000313" key="3">
    <source>
        <dbReference type="Proteomes" id="UP000244336"/>
    </source>
</evidence>
<feature type="chain" id="PRO_5015550662" evidence="1">
    <location>
        <begin position="18"/>
        <end position="83"/>
    </location>
</feature>
<evidence type="ECO:0000256" key="1">
    <source>
        <dbReference type="SAM" id="SignalP"/>
    </source>
</evidence>
<proteinExistence type="predicted"/>
<dbReference type="Gramene" id="PUZ66750">
    <property type="protein sequence ID" value="PUZ66750"/>
    <property type="gene ID" value="GQ55_3G358000"/>
</dbReference>
<accession>A0A2T7EFZ4</accession>
<organism evidence="2 3">
    <name type="scientific">Panicum hallii var. hallii</name>
    <dbReference type="NCBI Taxonomy" id="1504633"/>
    <lineage>
        <taxon>Eukaryota</taxon>
        <taxon>Viridiplantae</taxon>
        <taxon>Streptophyta</taxon>
        <taxon>Embryophyta</taxon>
        <taxon>Tracheophyta</taxon>
        <taxon>Spermatophyta</taxon>
        <taxon>Magnoliopsida</taxon>
        <taxon>Liliopsida</taxon>
        <taxon>Poales</taxon>
        <taxon>Poaceae</taxon>
        <taxon>PACMAD clade</taxon>
        <taxon>Panicoideae</taxon>
        <taxon>Panicodae</taxon>
        <taxon>Paniceae</taxon>
        <taxon>Panicinae</taxon>
        <taxon>Panicum</taxon>
        <taxon>Panicum sect. Panicum</taxon>
    </lineage>
</organism>
<dbReference type="AlphaFoldDB" id="A0A2T7EFZ4"/>
<feature type="signal peptide" evidence="1">
    <location>
        <begin position="1"/>
        <end position="17"/>
    </location>
</feature>
<sequence length="83" mass="9681">MFAWGLVQRKIIGLVRACLGVGLHRFSSVSDAKFPDVCPMEQSNNTLKHSWHSRKIREFERYNETLCLEVMMVEQKLEVITEL</sequence>
<evidence type="ECO:0000313" key="2">
    <source>
        <dbReference type="EMBL" id="PUZ66750.1"/>
    </source>
</evidence>
<keyword evidence="1" id="KW-0732">Signal</keyword>